<dbReference type="CDD" id="cd00161">
    <property type="entry name" value="beta-trefoil_Ricin-like"/>
    <property type="match status" value="1"/>
</dbReference>
<feature type="chain" id="PRO_5041399990" description="Ricin B lectin domain-containing protein" evidence="1">
    <location>
        <begin position="19"/>
        <end position="171"/>
    </location>
</feature>
<feature type="domain" description="Ricin B lectin" evidence="2">
    <location>
        <begin position="40"/>
        <end position="171"/>
    </location>
</feature>
<keyword evidence="1" id="KW-0732">Signal</keyword>
<evidence type="ECO:0000313" key="4">
    <source>
        <dbReference type="Proteomes" id="UP001233271"/>
    </source>
</evidence>
<evidence type="ECO:0000259" key="2">
    <source>
        <dbReference type="SMART" id="SM00458"/>
    </source>
</evidence>
<accession>A0AA48L9T4</accession>
<dbReference type="GeneID" id="85498353"/>
<keyword evidence="4" id="KW-1185">Reference proteome</keyword>
<reference evidence="3" key="1">
    <citation type="journal article" date="2023" name="BMC Genomics">
        <title>Chromosome-level genome assemblies of Cutaneotrichosporon spp. (Trichosporonales, Basidiomycota) reveal imbalanced evolution between nucleotide sequences and chromosome synteny.</title>
        <authorList>
            <person name="Kobayashi Y."/>
            <person name="Kayamori A."/>
            <person name="Aoki K."/>
            <person name="Shiwa Y."/>
            <person name="Matsutani M."/>
            <person name="Fujita N."/>
            <person name="Sugita T."/>
            <person name="Iwasaki W."/>
            <person name="Tanaka N."/>
            <person name="Takashima M."/>
        </authorList>
    </citation>
    <scope>NUCLEOTIDE SEQUENCE</scope>
    <source>
        <strain evidence="3">HIS019</strain>
    </source>
</reference>
<organism evidence="3 4">
    <name type="scientific">Cutaneotrichosporon cavernicola</name>
    <dbReference type="NCBI Taxonomy" id="279322"/>
    <lineage>
        <taxon>Eukaryota</taxon>
        <taxon>Fungi</taxon>
        <taxon>Dikarya</taxon>
        <taxon>Basidiomycota</taxon>
        <taxon>Agaricomycotina</taxon>
        <taxon>Tremellomycetes</taxon>
        <taxon>Trichosporonales</taxon>
        <taxon>Trichosporonaceae</taxon>
        <taxon>Cutaneotrichosporon</taxon>
    </lineage>
</organism>
<proteinExistence type="predicted"/>
<dbReference type="Pfam" id="PF00652">
    <property type="entry name" value="Ricin_B_lectin"/>
    <property type="match status" value="1"/>
</dbReference>
<dbReference type="AlphaFoldDB" id="A0AA48L9T4"/>
<dbReference type="Proteomes" id="UP001233271">
    <property type="component" value="Chromosome 7a"/>
</dbReference>
<dbReference type="EMBL" id="AP028218">
    <property type="protein sequence ID" value="BEI94483.1"/>
    <property type="molecule type" value="Genomic_DNA"/>
</dbReference>
<gene>
    <name evidence="3" type="ORF">CcaverHIS019_0700550</name>
</gene>
<evidence type="ECO:0000256" key="1">
    <source>
        <dbReference type="SAM" id="SignalP"/>
    </source>
</evidence>
<dbReference type="SUPFAM" id="SSF50370">
    <property type="entry name" value="Ricin B-like lectins"/>
    <property type="match status" value="1"/>
</dbReference>
<feature type="signal peptide" evidence="1">
    <location>
        <begin position="1"/>
        <end position="18"/>
    </location>
</feature>
<dbReference type="KEGG" id="ccac:CcaHIS019_0700550"/>
<dbReference type="PROSITE" id="PS50231">
    <property type="entry name" value="RICIN_B_LECTIN"/>
    <property type="match status" value="1"/>
</dbReference>
<dbReference type="SMART" id="SM00458">
    <property type="entry name" value="RICIN"/>
    <property type="match status" value="1"/>
</dbReference>
<dbReference type="InterPro" id="IPR000772">
    <property type="entry name" value="Ricin_B_lectin"/>
</dbReference>
<dbReference type="Gene3D" id="2.80.10.50">
    <property type="match status" value="1"/>
</dbReference>
<name>A0AA48L9T4_9TREE</name>
<dbReference type="InterPro" id="IPR035992">
    <property type="entry name" value="Ricin_B-like_lectins"/>
</dbReference>
<sequence length="171" mass="18775">MLAMLALLAILLLSTVLAAPHANTYALSWTGNPGSSGWILGVPATFGNGQVYNYTRVPDGTPVILGFPAAKFFWYAQAGNIGSPGELQINHLGFTQCLDAGGGWDGQTVRIQKCTGKWAQQWIVEGRNKQVRLANSKMCLDVTDGDDHKAVQVWSCHRKGHKDYRNQQWFV</sequence>
<dbReference type="RefSeq" id="XP_060459748.1">
    <property type="nucleotide sequence ID" value="XM_060603457.1"/>
</dbReference>
<protein>
    <recommendedName>
        <fullName evidence="2">Ricin B lectin domain-containing protein</fullName>
    </recommendedName>
</protein>
<evidence type="ECO:0000313" key="3">
    <source>
        <dbReference type="EMBL" id="BEI94483.1"/>
    </source>
</evidence>